<keyword evidence="2" id="KW-1185">Reference proteome</keyword>
<name>A0A3M8H7U7_9BACI</name>
<dbReference type="EMBL" id="RHLQ01000025">
    <property type="protein sequence ID" value="RNC98513.1"/>
    <property type="molecule type" value="Genomic_DNA"/>
</dbReference>
<organism evidence="1 2">
    <name type="scientific">Lysinibacillus halotolerans</name>
    <dbReference type="NCBI Taxonomy" id="1368476"/>
    <lineage>
        <taxon>Bacteria</taxon>
        <taxon>Bacillati</taxon>
        <taxon>Bacillota</taxon>
        <taxon>Bacilli</taxon>
        <taxon>Bacillales</taxon>
        <taxon>Bacillaceae</taxon>
        <taxon>Lysinibacillus</taxon>
    </lineage>
</organism>
<reference evidence="1 2" key="1">
    <citation type="journal article" date="2014" name="Int. J. Syst. Evol. Microbiol.">
        <title>Lysinibacillus halotolerans sp. nov., isolated from saline-alkaline soil.</title>
        <authorList>
            <person name="Kong D."/>
            <person name="Wang Y."/>
            <person name="Zhao B."/>
            <person name="Li Y."/>
            <person name="Song J."/>
            <person name="Zhai Y."/>
            <person name="Zhang C."/>
            <person name="Wang H."/>
            <person name="Chen X."/>
            <person name="Zhao B."/>
            <person name="Ruan Z."/>
        </authorList>
    </citation>
    <scope>NUCLEOTIDE SEQUENCE [LARGE SCALE GENOMIC DNA]</scope>
    <source>
        <strain evidence="1 2">MCCC 1A12703</strain>
    </source>
</reference>
<dbReference type="AlphaFoldDB" id="A0A3M8H7U7"/>
<gene>
    <name evidence="1" type="ORF">EC501_10905</name>
</gene>
<protein>
    <submittedName>
        <fullName evidence="1">Uncharacterized protein</fullName>
    </submittedName>
</protein>
<dbReference type="OrthoDB" id="2735041at2"/>
<comment type="caution">
    <text evidence="1">The sequence shown here is derived from an EMBL/GenBank/DDBJ whole genome shotgun (WGS) entry which is preliminary data.</text>
</comment>
<accession>A0A3M8H7U7</accession>
<evidence type="ECO:0000313" key="1">
    <source>
        <dbReference type="EMBL" id="RNC98513.1"/>
    </source>
</evidence>
<sequence>MYLYQGKLVFDIVTAVVEKSEEAEMKNDAHENLTNELFQELRALIEANGYQVFSIGANLENFGKVNQAQLKSLEESKKEANDKVKEIYNKANIKTYRIQLD</sequence>
<dbReference type="Proteomes" id="UP000279909">
    <property type="component" value="Unassembled WGS sequence"/>
</dbReference>
<proteinExistence type="predicted"/>
<evidence type="ECO:0000313" key="2">
    <source>
        <dbReference type="Proteomes" id="UP000279909"/>
    </source>
</evidence>